<reference evidence="1" key="1">
    <citation type="submission" date="2015-12" db="EMBL/GenBank/DDBJ databases">
        <title>Gene expression during late stages of embryo sac development: a critical building block for successful pollen-pistil interactions.</title>
        <authorList>
            <person name="Liu Y."/>
            <person name="Joly V."/>
            <person name="Sabar M."/>
            <person name="Matton D.P."/>
        </authorList>
    </citation>
    <scope>NUCLEOTIDE SEQUENCE</scope>
</reference>
<organism evidence="1">
    <name type="scientific">Solanum chacoense</name>
    <name type="common">Chaco potato</name>
    <dbReference type="NCBI Taxonomy" id="4108"/>
    <lineage>
        <taxon>Eukaryota</taxon>
        <taxon>Viridiplantae</taxon>
        <taxon>Streptophyta</taxon>
        <taxon>Embryophyta</taxon>
        <taxon>Tracheophyta</taxon>
        <taxon>Spermatophyta</taxon>
        <taxon>Magnoliopsida</taxon>
        <taxon>eudicotyledons</taxon>
        <taxon>Gunneridae</taxon>
        <taxon>Pentapetalae</taxon>
        <taxon>asterids</taxon>
        <taxon>lamiids</taxon>
        <taxon>Solanales</taxon>
        <taxon>Solanaceae</taxon>
        <taxon>Solanoideae</taxon>
        <taxon>Solaneae</taxon>
        <taxon>Solanum</taxon>
    </lineage>
</organism>
<evidence type="ECO:0000313" key="1">
    <source>
        <dbReference type="EMBL" id="JAP20024.1"/>
    </source>
</evidence>
<name>A0A0V0HIP5_SOLCH</name>
<dbReference type="EMBL" id="GEDG01019344">
    <property type="protein sequence ID" value="JAP20024.1"/>
    <property type="molecule type" value="Transcribed_RNA"/>
</dbReference>
<sequence length="95" mass="11300">MKCPQRHTKIAMCRFSVHPHLFLRYYLASPRSVQSQMKRQGVICNLMNMLQSKFCFSFILIIQSSIELSAMKRPQRHREIAMCRFFRSSPLVCWS</sequence>
<protein>
    <submittedName>
        <fullName evidence="1">Putative ovule protein</fullName>
    </submittedName>
</protein>
<proteinExistence type="predicted"/>
<dbReference type="AlphaFoldDB" id="A0A0V0HIP5"/>
<accession>A0A0V0HIP5</accession>